<feature type="transmembrane region" description="Helical" evidence="6">
    <location>
        <begin position="339"/>
        <end position="362"/>
    </location>
</feature>
<dbReference type="InterPro" id="IPR050189">
    <property type="entry name" value="MFS_Efflux_Transporters"/>
</dbReference>
<feature type="transmembrane region" description="Helical" evidence="6">
    <location>
        <begin position="374"/>
        <end position="395"/>
    </location>
</feature>
<evidence type="ECO:0000256" key="4">
    <source>
        <dbReference type="ARBA" id="ARBA00022989"/>
    </source>
</evidence>
<dbReference type="PROSITE" id="PS50850">
    <property type="entry name" value="MFS"/>
    <property type="match status" value="1"/>
</dbReference>
<feature type="transmembrane region" description="Helical" evidence="6">
    <location>
        <begin position="105"/>
        <end position="126"/>
    </location>
</feature>
<dbReference type="RefSeq" id="WP_092172369.1">
    <property type="nucleotide sequence ID" value="NZ_FNZH01000002.1"/>
</dbReference>
<keyword evidence="9" id="KW-1185">Reference proteome</keyword>
<evidence type="ECO:0000256" key="2">
    <source>
        <dbReference type="ARBA" id="ARBA00022475"/>
    </source>
</evidence>
<accession>A0A1H6X2Z7</accession>
<dbReference type="AlphaFoldDB" id="A0A1H6X2Z7"/>
<dbReference type="GO" id="GO:0005886">
    <property type="term" value="C:plasma membrane"/>
    <property type="evidence" value="ECO:0007669"/>
    <property type="project" value="UniProtKB-SubCell"/>
</dbReference>
<feature type="transmembrane region" description="Helical" evidence="6">
    <location>
        <begin position="306"/>
        <end position="327"/>
    </location>
</feature>
<keyword evidence="3 6" id="KW-0812">Transmembrane</keyword>
<feature type="transmembrane region" description="Helical" evidence="6">
    <location>
        <begin position="138"/>
        <end position="162"/>
    </location>
</feature>
<protein>
    <submittedName>
        <fullName evidence="8">Predicted arabinose efflux permease, MFS family</fullName>
    </submittedName>
</protein>
<feature type="transmembrane region" description="Helical" evidence="6">
    <location>
        <begin position="168"/>
        <end position="188"/>
    </location>
</feature>
<evidence type="ECO:0000256" key="5">
    <source>
        <dbReference type="ARBA" id="ARBA00023136"/>
    </source>
</evidence>
<dbReference type="OrthoDB" id="9812221at2"/>
<dbReference type="Pfam" id="PF07690">
    <property type="entry name" value="MFS_1"/>
    <property type="match status" value="1"/>
</dbReference>
<name>A0A1H6X2Z7_9BACT</name>
<proteinExistence type="predicted"/>
<dbReference type="EMBL" id="FNZH01000002">
    <property type="protein sequence ID" value="SEJ19182.1"/>
    <property type="molecule type" value="Genomic_DNA"/>
</dbReference>
<dbReference type="InterPro" id="IPR020846">
    <property type="entry name" value="MFS_dom"/>
</dbReference>
<reference evidence="9" key="1">
    <citation type="submission" date="2016-10" db="EMBL/GenBank/DDBJ databases">
        <authorList>
            <person name="Varghese N."/>
            <person name="Submissions S."/>
        </authorList>
    </citation>
    <scope>NUCLEOTIDE SEQUENCE [LARGE SCALE GENOMIC DNA]</scope>
    <source>
        <strain evidence="9">IBRC-M 10761</strain>
    </source>
</reference>
<feature type="transmembrane region" description="Helical" evidence="6">
    <location>
        <begin position="280"/>
        <end position="300"/>
    </location>
</feature>
<evidence type="ECO:0000256" key="6">
    <source>
        <dbReference type="SAM" id="Phobius"/>
    </source>
</evidence>
<evidence type="ECO:0000256" key="1">
    <source>
        <dbReference type="ARBA" id="ARBA00004651"/>
    </source>
</evidence>
<comment type="subcellular location">
    <subcellularLocation>
        <location evidence="1">Cell membrane</location>
        <topology evidence="1">Multi-pass membrane protein</topology>
    </subcellularLocation>
</comment>
<feature type="domain" description="Major facilitator superfamily (MFS) profile" evidence="7">
    <location>
        <begin position="14"/>
        <end position="400"/>
    </location>
</feature>
<keyword evidence="4 6" id="KW-1133">Transmembrane helix</keyword>
<dbReference type="PANTHER" id="PTHR43124:SF3">
    <property type="entry name" value="CHLORAMPHENICOL EFFLUX PUMP RV0191"/>
    <property type="match status" value="1"/>
</dbReference>
<gene>
    <name evidence="8" type="ORF">SAMN05192553_102845</name>
</gene>
<dbReference type="InterPro" id="IPR036259">
    <property type="entry name" value="MFS_trans_sf"/>
</dbReference>
<organism evidence="8 9">
    <name type="scientific">Cyclobacterium xiamenense</name>
    <dbReference type="NCBI Taxonomy" id="1297121"/>
    <lineage>
        <taxon>Bacteria</taxon>
        <taxon>Pseudomonadati</taxon>
        <taxon>Bacteroidota</taxon>
        <taxon>Cytophagia</taxon>
        <taxon>Cytophagales</taxon>
        <taxon>Cyclobacteriaceae</taxon>
        <taxon>Cyclobacterium</taxon>
    </lineage>
</organism>
<dbReference type="Proteomes" id="UP000199403">
    <property type="component" value="Unassembled WGS sequence"/>
</dbReference>
<evidence type="ECO:0000313" key="9">
    <source>
        <dbReference type="Proteomes" id="UP000199403"/>
    </source>
</evidence>
<feature type="transmembrane region" description="Helical" evidence="6">
    <location>
        <begin position="250"/>
        <end position="268"/>
    </location>
</feature>
<dbReference type="Gene3D" id="1.20.1250.20">
    <property type="entry name" value="MFS general substrate transporter like domains"/>
    <property type="match status" value="1"/>
</dbReference>
<feature type="transmembrane region" description="Helical" evidence="6">
    <location>
        <begin position="52"/>
        <end position="72"/>
    </location>
</feature>
<dbReference type="InterPro" id="IPR011701">
    <property type="entry name" value="MFS"/>
</dbReference>
<feature type="transmembrane region" description="Helical" evidence="6">
    <location>
        <begin position="215"/>
        <end position="238"/>
    </location>
</feature>
<evidence type="ECO:0000256" key="3">
    <source>
        <dbReference type="ARBA" id="ARBA00022692"/>
    </source>
</evidence>
<keyword evidence="5 6" id="KW-0472">Membrane</keyword>
<dbReference type="GO" id="GO:0022857">
    <property type="term" value="F:transmembrane transporter activity"/>
    <property type="evidence" value="ECO:0007669"/>
    <property type="project" value="InterPro"/>
</dbReference>
<keyword evidence="2" id="KW-1003">Cell membrane</keyword>
<dbReference type="SUPFAM" id="SSF103473">
    <property type="entry name" value="MFS general substrate transporter"/>
    <property type="match status" value="1"/>
</dbReference>
<feature type="transmembrane region" description="Helical" evidence="6">
    <location>
        <begin position="12"/>
        <end position="32"/>
    </location>
</feature>
<feature type="transmembrane region" description="Helical" evidence="6">
    <location>
        <begin position="79"/>
        <end position="99"/>
    </location>
</feature>
<dbReference type="PANTHER" id="PTHR43124">
    <property type="entry name" value="PURINE EFFLUX PUMP PBUE"/>
    <property type="match status" value="1"/>
</dbReference>
<sequence>MAKKEAFSSYQSFVILGIAGLLFTVVLDYMLLPALSSTLLDQLHLSTQEFGLIASAYAVSAGISALLASGYADRFDRKSILLVFYTGFLLGILLCALAPGFSALLVARVITGAFGGVMASICYAMVADLFSLAQRGRAVGWIQMAFAASLVIGLPLSLFIAISFSWQMAYGMIAGIGVIALLLVVFLIRPLEKSSPESSSPWNHLFSNLKNPSYWTVYGANTLIVGGDVIFMTFNAAFLTNNLGIADSQLPYVYGAIGLTSLLAAPALGKLADRFGKWPVFVSGTLIAIAAVAVYAWGGIQTFEWVLGIHVGLFLGVNARMVAATALATAVPRTSDRGAFLAIDASIQQLAGGLAAAIAGWITFQALDGRLLHYPQIGTLVVVLMLLSTGMIFLVNARVEANPYSESD</sequence>
<evidence type="ECO:0000259" key="7">
    <source>
        <dbReference type="PROSITE" id="PS50850"/>
    </source>
</evidence>
<dbReference type="STRING" id="1416801.SAMN05192553_102845"/>
<evidence type="ECO:0000313" key="8">
    <source>
        <dbReference type="EMBL" id="SEJ19182.1"/>
    </source>
</evidence>